<name>A0A7G5FCZ4_9CORY</name>
<dbReference type="AlphaFoldDB" id="A0A7G5FCZ4"/>
<reference evidence="3 4" key="1">
    <citation type="submission" date="2020-07" db="EMBL/GenBank/DDBJ databases">
        <title>non toxigenic Corynebacterium sp. nov from a clinical source.</title>
        <authorList>
            <person name="Bernier A.-M."/>
            <person name="Bernard K."/>
        </authorList>
    </citation>
    <scope>NUCLEOTIDE SEQUENCE [LARGE SCALE GENOMIC DNA]</scope>
    <source>
        <strain evidence="4">NML 93-0612</strain>
    </source>
</reference>
<organism evidence="3 4">
    <name type="scientific">Corynebacterium hindlerae</name>
    <dbReference type="NCBI Taxonomy" id="699041"/>
    <lineage>
        <taxon>Bacteria</taxon>
        <taxon>Bacillati</taxon>
        <taxon>Actinomycetota</taxon>
        <taxon>Actinomycetes</taxon>
        <taxon>Mycobacteriales</taxon>
        <taxon>Corynebacteriaceae</taxon>
        <taxon>Corynebacterium</taxon>
    </lineage>
</organism>
<dbReference type="EMBL" id="CP059833">
    <property type="protein sequence ID" value="QMV84485.1"/>
    <property type="molecule type" value="Genomic_DNA"/>
</dbReference>
<keyword evidence="1" id="KW-1133">Transmembrane helix</keyword>
<keyword evidence="2" id="KW-0732">Signal</keyword>
<feature type="signal peptide" evidence="2">
    <location>
        <begin position="1"/>
        <end position="22"/>
    </location>
</feature>
<gene>
    <name evidence="3" type="ORF">HW450_08925</name>
</gene>
<dbReference type="NCBIfam" id="TIGR03769">
    <property type="entry name" value="P_ac_wall_RPT"/>
    <property type="match status" value="1"/>
</dbReference>
<proteinExistence type="predicted"/>
<protein>
    <submittedName>
        <fullName evidence="3">TIGR03769 domain-containing protein</fullName>
    </submittedName>
</protein>
<dbReference type="Proteomes" id="UP000515570">
    <property type="component" value="Chromosome"/>
</dbReference>
<evidence type="ECO:0000256" key="2">
    <source>
        <dbReference type="SAM" id="SignalP"/>
    </source>
</evidence>
<keyword evidence="1" id="KW-0472">Membrane</keyword>
<evidence type="ECO:0000313" key="4">
    <source>
        <dbReference type="Proteomes" id="UP000515570"/>
    </source>
</evidence>
<evidence type="ECO:0000313" key="3">
    <source>
        <dbReference type="EMBL" id="QMV84485.1"/>
    </source>
</evidence>
<accession>A0A7G5FCZ4</accession>
<feature type="transmembrane region" description="Helical" evidence="1">
    <location>
        <begin position="267"/>
        <end position="287"/>
    </location>
</feature>
<sequence>MKKRLSALLATIALVTATPAWAQAPMQDPALQQTVTDQEVIEPLGTPAVIDAGHADLGPMIIDGQLEFLVRDDSQEQPVWRHIEDVVFPVGDNALTTLPEGDEFDFTGASGGEDVWVVPQTEVPGVVWLGWNTQHPSVVELADRGVTMNYLGHQGPGQYTLFLQAGGFAKPQQLFTSASDTQQSMWAEINTHTHANWVFTEPGVHQVALELVVQQVDGTEMRDTKILKFAVGDTSVEEAAAATWEGEMLVEETTADSASSSQGSNTVLWVGIGLLVVTVVLILGALLMKRSAAGRRNAAVSGESKK</sequence>
<evidence type="ECO:0000256" key="1">
    <source>
        <dbReference type="SAM" id="Phobius"/>
    </source>
</evidence>
<feature type="chain" id="PRO_5028855535" evidence="2">
    <location>
        <begin position="23"/>
        <end position="306"/>
    </location>
</feature>
<keyword evidence="1" id="KW-0812">Transmembrane</keyword>
<dbReference type="RefSeq" id="WP_182385294.1">
    <property type="nucleotide sequence ID" value="NZ_CP059833.1"/>
</dbReference>
<dbReference type="InterPro" id="IPR022435">
    <property type="entry name" value="Surface-anchored_actinobac"/>
</dbReference>
<keyword evidence="4" id="KW-1185">Reference proteome</keyword>
<dbReference type="NCBIfam" id="NF038134">
    <property type="entry name" value="choice_anch_M"/>
    <property type="match status" value="1"/>
</dbReference>